<evidence type="ECO:0000256" key="1">
    <source>
        <dbReference type="SAM" id="Coils"/>
    </source>
</evidence>
<reference evidence="3" key="4">
    <citation type="submission" date="2025-08" db="UniProtKB">
        <authorList>
            <consortium name="Ensembl"/>
        </authorList>
    </citation>
    <scope>IDENTIFICATION</scope>
</reference>
<feature type="region of interest" description="Disordered" evidence="2">
    <location>
        <begin position="138"/>
        <end position="182"/>
    </location>
</feature>
<reference evidence="3 4" key="2">
    <citation type="journal article" date="2004" name="Nature">
        <title>Finishing the euchromatic sequence of the human genome.</title>
        <authorList>
            <consortium name="International Human Genome Sequencing Consortium"/>
        </authorList>
    </citation>
    <scope>NUCLEOTIDE SEQUENCE [LARGE SCALE GENOMIC DNA]</scope>
</reference>
<feature type="compositionally biased region" description="Polar residues" evidence="2">
    <location>
        <begin position="83"/>
        <end position="118"/>
    </location>
</feature>
<accession>A0A9L9PXP4</accession>
<dbReference type="GeneTree" id="ENSGT00730000111139"/>
<organism evidence="3 4">
    <name type="scientific">Homo sapiens</name>
    <name type="common">Human</name>
    <dbReference type="NCBI Taxonomy" id="9606"/>
    <lineage>
        <taxon>Eukaryota</taxon>
        <taxon>Metazoa</taxon>
        <taxon>Chordata</taxon>
        <taxon>Craniata</taxon>
        <taxon>Vertebrata</taxon>
        <taxon>Euteleostomi</taxon>
        <taxon>Mammalia</taxon>
        <taxon>Eutheria</taxon>
        <taxon>Euarchontoglires</taxon>
        <taxon>Primates</taxon>
        <taxon>Haplorrhini</taxon>
        <taxon>Catarrhini</taxon>
        <taxon>Hominidae</taxon>
        <taxon>Homo</taxon>
    </lineage>
</organism>
<proteinExistence type="evidence at protein level"/>
<feature type="region of interest" description="Disordered" evidence="2">
    <location>
        <begin position="78"/>
        <end position="119"/>
    </location>
</feature>
<evidence type="ECO:0007829" key="5">
    <source>
        <dbReference type="PeptideAtlas" id="A0A9L9PXP4"/>
    </source>
</evidence>
<feature type="compositionally biased region" description="Low complexity" evidence="2">
    <location>
        <begin position="12"/>
        <end position="41"/>
    </location>
</feature>
<dbReference type="Ensembl" id="ENST00000706568.1">
    <property type="protein sequence ID" value="ENSP00000516453.1"/>
    <property type="gene ID" value="ENSG00000144674.20"/>
</dbReference>
<reference evidence="3 4" key="3">
    <citation type="journal article" date="2006" name="Nature">
        <title>The DNA sequence, annotation and analysis of human chromosome 3.</title>
        <authorList>
            <person name="Muzny D.M."/>
            <person name="Scherer S.E."/>
            <person name="Kaul R."/>
            <person name="Wang J."/>
            <person name="Yu J."/>
            <person name="Sudbrak R."/>
            <person name="Buhay C.J."/>
            <person name="Chen R."/>
            <person name="Cree A."/>
            <person name="Ding Y."/>
            <person name="Dugan-Rocha S."/>
            <person name="Gill R."/>
            <person name="Gunaratne P."/>
            <person name="Harris R.A."/>
            <person name="Hawes A.C."/>
            <person name="Hernandez J."/>
            <person name="Hodgson A.V."/>
            <person name="Hume J."/>
            <person name="Jackson A."/>
            <person name="Khan Z.M."/>
            <person name="Kovar-Smith C."/>
            <person name="Lewis L.R."/>
            <person name="Lozado R.J."/>
            <person name="Metzker M.L."/>
            <person name="Milosavljevic A."/>
            <person name="Miner G.R."/>
            <person name="Morgan M.B."/>
            <person name="Nazareth L.V."/>
            <person name="Scott G."/>
            <person name="Sodergren E."/>
            <person name="Song X.Z."/>
            <person name="Steffen D."/>
            <person name="Wei S."/>
            <person name="Wheeler D.A."/>
            <person name="Wright M.W."/>
            <person name="Worley K.C."/>
            <person name="Yuan Y."/>
            <person name="Zhang Z."/>
            <person name="Adams C.Q."/>
            <person name="Ansari-Lari M.A."/>
            <person name="Ayele M."/>
            <person name="Brown M.J."/>
            <person name="Chen G."/>
            <person name="Chen Z."/>
            <person name="Clendenning J."/>
            <person name="Clerc-Blankenburg K.P."/>
            <person name="Chen R."/>
            <person name="Chen Z."/>
            <person name="Davis C."/>
            <person name="Delgado O."/>
            <person name="Dinh H.H."/>
            <person name="Dong W."/>
            <person name="Draper H."/>
            <person name="Ernst S."/>
            <person name="Fu G."/>
            <person name="Gonzalez-Garay M.L."/>
            <person name="Garcia D.K."/>
            <person name="Gillett W."/>
            <person name="Gu J."/>
            <person name="Hao B."/>
            <person name="Haugen E."/>
            <person name="Havlak P."/>
            <person name="He X."/>
            <person name="Hennig S."/>
            <person name="Hu S."/>
            <person name="Huang W."/>
            <person name="Jackson L.R."/>
            <person name="Jacob L.S."/>
            <person name="Kelly S.H."/>
            <person name="Kube M."/>
            <person name="Levy R."/>
            <person name="Li Z."/>
            <person name="Liu B."/>
            <person name="Liu J."/>
            <person name="Liu W."/>
            <person name="Lu J."/>
            <person name="Maheshwari M."/>
            <person name="Nguyen B.V."/>
            <person name="Okwuonu G.O."/>
            <person name="Palmeiri A."/>
            <person name="Pasternak S."/>
            <person name="Perez L.M."/>
            <person name="Phelps K.A."/>
            <person name="Plopper F.J."/>
            <person name="Qiang B."/>
            <person name="Raymond C."/>
            <person name="Rodriguez R."/>
            <person name="Saenphimmachak C."/>
            <person name="Santibanez J."/>
            <person name="Shen H."/>
            <person name="Shen Y."/>
            <person name="Subramanian S."/>
            <person name="Tabor P.E."/>
            <person name="Verduzco D."/>
            <person name="Waldron L."/>
            <person name="Wang J."/>
            <person name="Wang J."/>
            <person name="Wang Q."/>
            <person name="Williams G.A."/>
            <person name="Wong G.K."/>
            <person name="Yao Z."/>
            <person name="Zhang J."/>
            <person name="Zhang X."/>
            <person name="Zhao G."/>
            <person name="Zhou J."/>
            <person name="Zhou Y."/>
            <person name="Nelson D."/>
            <person name="Lehrach H."/>
            <person name="Reinhardt R."/>
            <person name="Naylor S.L."/>
            <person name="Yang H."/>
            <person name="Olson M."/>
            <person name="Weinstock G."/>
            <person name="Gibbs R.A."/>
        </authorList>
    </citation>
    <scope>NUCLEOTIDE SEQUENCE [LARGE SCALE GENOMIC DNA]</scope>
</reference>
<dbReference type="HGNC" id="HGNC:4427">
    <property type="gene designation" value="GOLGA4"/>
</dbReference>
<dbReference type="SMR" id="A0A9L9PXP4"/>
<reference evidence="3" key="5">
    <citation type="submission" date="2025-09" db="UniProtKB">
        <authorList>
            <consortium name="Ensembl"/>
        </authorList>
    </citation>
    <scope>IDENTIFICATION</scope>
</reference>
<dbReference type="Ensembl" id="ENST00000706568.1">
    <property type="protein sequence ID" value="ENSP00000516453.1"/>
    <property type="gene ID" value="ENSG00000144674.19"/>
</dbReference>
<dbReference type="PANTHER" id="PTHR19327">
    <property type="entry name" value="GOLGIN"/>
    <property type="match status" value="1"/>
</dbReference>
<evidence type="ECO:0000256" key="2">
    <source>
        <dbReference type="SAM" id="MobiDB-lite"/>
    </source>
</evidence>
<feature type="region of interest" description="Disordered" evidence="2">
    <location>
        <begin position="293"/>
        <end position="315"/>
    </location>
</feature>
<dbReference type="AlphaFoldDB" id="A0A9L9PXP4"/>
<dbReference type="EMBL" id="AC097359">
    <property type="status" value="NOT_ANNOTATED_CDS"/>
    <property type="molecule type" value="Genomic_DNA"/>
</dbReference>
<gene>
    <name evidence="3" type="primary">GOLGA4</name>
</gene>
<name>A0A9L9PXP4_HUMAN</name>
<dbReference type="Proteomes" id="UP000005640">
    <property type="component" value="Chromosome 3"/>
</dbReference>
<keyword evidence="1" id="KW-0175">Coiled coil</keyword>
<keyword evidence="4" id="KW-1185">Reference proteome</keyword>
<evidence type="ECO:0007829" key="6">
    <source>
        <dbReference type="ProteomicsDB" id="A0A9L9PXP4"/>
    </source>
</evidence>
<reference evidence="3 4" key="1">
    <citation type="journal article" date="2001" name="Nature">
        <title>Initial sequencing and analysis of the human genome.</title>
        <authorList>
            <consortium name="International Human Genome Sequencing Consortium"/>
            <person name="Lander E.S."/>
            <person name="Linton L.M."/>
            <person name="Birren B."/>
            <person name="Nusbaum C."/>
            <person name="Zody M.C."/>
            <person name="Baldwin J."/>
            <person name="Devon K."/>
            <person name="Dewar K."/>
            <person name="Doyle M."/>
            <person name="FitzHugh W."/>
            <person name="Funke R."/>
            <person name="Gage D."/>
            <person name="Harris K."/>
            <person name="Heaford A."/>
            <person name="Howland J."/>
            <person name="Kann L."/>
            <person name="Lehoczky J."/>
            <person name="LeVine R."/>
            <person name="McEwan P."/>
            <person name="McKernan K."/>
            <person name="Meldrim J."/>
            <person name="Mesirov J.P."/>
            <person name="Miranda C."/>
            <person name="Morris W."/>
            <person name="Naylor J."/>
            <person name="Raymond C."/>
            <person name="Rosetti M."/>
            <person name="Santos R."/>
            <person name="Sheridan A."/>
            <person name="Sougnez C."/>
            <person name="Stange-Thomann N."/>
            <person name="Stojanovic N."/>
            <person name="Subramanian A."/>
            <person name="Wyman D."/>
            <person name="Rogers J."/>
            <person name="Sulston J."/>
            <person name="Ainscough R."/>
            <person name="Beck S."/>
            <person name="Bentley D."/>
            <person name="Burton J."/>
            <person name="Clee C."/>
            <person name="Carter N."/>
            <person name="Coulson A."/>
            <person name="Deadman R."/>
            <person name="Deloukas P."/>
            <person name="Dunham A."/>
            <person name="Dunham I."/>
            <person name="Durbin R."/>
            <person name="French L."/>
            <person name="Grafham D."/>
            <person name="Gregory S."/>
            <person name="Hubbard T."/>
            <person name="Humphray S."/>
            <person name="Hunt A."/>
            <person name="Jones M."/>
            <person name="Lloyd C."/>
            <person name="McMurray A."/>
            <person name="Matthews L."/>
            <person name="Mercer S."/>
            <person name="Milne S."/>
            <person name="Mullikin J.C."/>
            <person name="Mungall A."/>
            <person name="Plumb R."/>
            <person name="Ross M."/>
            <person name="Shownkeen R."/>
            <person name="Sims S."/>
            <person name="Waterston R.H."/>
            <person name="Wilson R.K."/>
            <person name="Hillier L.W."/>
            <person name="McPherson J.D."/>
            <person name="Marra M.A."/>
            <person name="Mardis E.R."/>
            <person name="Fulton L.A."/>
            <person name="Chinwalla A.T."/>
            <person name="Pepin K.H."/>
            <person name="Gish W.R."/>
            <person name="Chissoe S.L."/>
            <person name="Wendl M.C."/>
            <person name="Delehaunty K.D."/>
            <person name="Miner T.L."/>
            <person name="Delehaunty A."/>
            <person name="Kramer J.B."/>
            <person name="Cook L.L."/>
            <person name="Fulton R.S."/>
            <person name="Johnson D.L."/>
            <person name="Minx P.J."/>
            <person name="Clifton S.W."/>
            <person name="Hawkins T."/>
            <person name="Branscomb E."/>
            <person name="Predki P."/>
            <person name="Richardson P."/>
            <person name="Wenning S."/>
            <person name="Slezak T."/>
            <person name="Doggett N."/>
            <person name="Cheng J.F."/>
            <person name="Olsen A."/>
            <person name="Lucas S."/>
            <person name="Elkin C."/>
            <person name="Uberbacher E."/>
            <person name="Frazier M."/>
            <person name="Gibbs R.A."/>
            <person name="Muzny D.M."/>
            <person name="Scherer S.E."/>
            <person name="Bouck J.B."/>
            <person name="Sodergren E.J."/>
            <person name="Worley K.C."/>
            <person name="Rives C.M."/>
            <person name="Gorrell J.H."/>
            <person name="Metzker M.L."/>
            <person name="Naylor S.L."/>
            <person name="Kucherlapati R.S."/>
            <person name="Nelson D.L."/>
            <person name="Weinstock G.M."/>
            <person name="Sakaki Y."/>
            <person name="Fujiyama A."/>
            <person name="Hattori M."/>
            <person name="Yada T."/>
            <person name="Toyoda A."/>
            <person name="Itoh T."/>
            <person name="Kawagoe C."/>
            <person name="Watanabe H."/>
            <person name="Totoki Y."/>
            <person name="Taylor T."/>
            <person name="Weissenbach J."/>
            <person name="Heilig R."/>
            <person name="Saurin W."/>
            <person name="Artiguenave F."/>
            <person name="Brottier P."/>
            <person name="Bruls T."/>
            <person name="Pelletier E."/>
            <person name="Robert C."/>
            <person name="Wincker P."/>
            <person name="Smith D.R."/>
            <person name="Doucette-Stamm L."/>
            <person name="Rubenfield M."/>
            <person name="Weinstock K."/>
            <person name="Lee H.M."/>
            <person name="Dubois J."/>
            <person name="Rosenthal A."/>
            <person name="Platzer M."/>
            <person name="Nyakatura G."/>
            <person name="Taudien S."/>
            <person name="Rump A."/>
            <person name="Yang H."/>
            <person name="Yu J."/>
            <person name="Wang J."/>
            <person name="Huang G."/>
            <person name="Gu J."/>
            <person name="Hood L."/>
            <person name="Rowen L."/>
            <person name="Madan A."/>
            <person name="Qin S."/>
            <person name="Davis R.W."/>
            <person name="Federspiel N.A."/>
            <person name="Abola A.P."/>
            <person name="Proctor M.J."/>
            <person name="Myers R.M."/>
            <person name="Schmutz J."/>
            <person name="Dickson M."/>
            <person name="Grimwood J."/>
            <person name="Cox D.R."/>
            <person name="Olson M.V."/>
            <person name="Kaul R."/>
            <person name="Raymond C."/>
            <person name="Shimizu N."/>
            <person name="Kawasaki K."/>
            <person name="Minoshima S."/>
            <person name="Evans G.A."/>
            <person name="Athanasiou M."/>
            <person name="Schultz R."/>
            <person name="Roe B.A."/>
            <person name="Chen F."/>
            <person name="Pan H."/>
            <person name="Ramser J."/>
            <person name="Lehrach H."/>
            <person name="Reinhardt R."/>
            <person name="McCombie W.R."/>
            <person name="de la Bastide M."/>
            <person name="Dedhia N."/>
            <person name="Blocker H."/>
            <person name="Hornischer K."/>
            <person name="Nordsiek G."/>
            <person name="Agarwala R."/>
            <person name="Aravind L."/>
            <person name="Bailey J.A."/>
            <person name="Bateman A."/>
            <person name="Batzoglou S."/>
            <person name="Birney E."/>
            <person name="Bork P."/>
            <person name="Brown D.G."/>
            <person name="Burge C.B."/>
            <person name="Cerutti L."/>
            <person name="Chen H.C."/>
            <person name="Church D."/>
            <person name="Clamp M."/>
            <person name="Copley R.R."/>
            <person name="Doerks T."/>
            <person name="Eddy S.R."/>
            <person name="Eichler E.E."/>
            <person name="Furey T.S."/>
            <person name="Galagan J."/>
            <person name="Gilbert J.G."/>
            <person name="Harmon C."/>
            <person name="Hayashizaki Y."/>
            <person name="Haussler D."/>
            <person name="Hermjakob H."/>
            <person name="Hokamp K."/>
            <person name="Jang W."/>
            <person name="Johnson L.S."/>
            <person name="Jones T.A."/>
            <person name="Kasif S."/>
            <person name="Kaspryzk A."/>
            <person name="Kennedy S."/>
            <person name="Kent W.J."/>
            <person name="Kitts P."/>
            <person name="Koonin E.V."/>
            <person name="Korf I."/>
            <person name="Kulp D."/>
            <person name="Lancet D."/>
            <person name="Lowe T.M."/>
            <person name="McLysaght A."/>
            <person name="Mikkelsen T."/>
            <person name="Moran J.V."/>
            <person name="Mulder N."/>
            <person name="Pollara V.J."/>
            <person name="Ponting C.P."/>
            <person name="Schuler G."/>
            <person name="Schultz J."/>
            <person name="Slater G."/>
            <person name="Smit A.F."/>
            <person name="Stupka E."/>
            <person name="Szustakowski J."/>
            <person name="Thierry-Mieg D."/>
            <person name="Thierry-Mieg J."/>
            <person name="Wagner L."/>
            <person name="Wallis J."/>
            <person name="Wheeler R."/>
            <person name="Williams A."/>
            <person name="Wolf Y.I."/>
            <person name="Wolfe K.H."/>
            <person name="Yang S.P."/>
            <person name="Yeh R.F."/>
            <person name="Collins F."/>
            <person name="Guyer M.S."/>
            <person name="Peterson J."/>
            <person name="Felsenfeld A."/>
            <person name="Wetterstrand K.A."/>
            <person name="Patrinos A."/>
            <person name="Morgan M.J."/>
            <person name="de Jong P."/>
            <person name="Catanese J.J."/>
            <person name="Osoegawa K."/>
            <person name="Shizuya H."/>
            <person name="Choi S."/>
            <person name="Chen Y.J."/>
        </authorList>
    </citation>
    <scope>NUCLEOTIDE SEQUENCE [LARGE SCALE GENOMIC DNA]</scope>
</reference>
<feature type="compositionally biased region" description="Basic and acidic residues" evidence="2">
    <location>
        <begin position="138"/>
        <end position="162"/>
    </location>
</feature>
<feature type="coiled-coil region" evidence="1">
    <location>
        <begin position="191"/>
        <end position="248"/>
    </location>
</feature>
<evidence type="ECO:0000313" key="4">
    <source>
        <dbReference type="Proteomes" id="UP000005640"/>
    </source>
</evidence>
<feature type="region of interest" description="Disordered" evidence="2">
    <location>
        <begin position="1"/>
        <end position="55"/>
    </location>
</feature>
<dbReference type="PANTHER" id="PTHR19327:SF0">
    <property type="entry name" value="GOLGIN SUBFAMILY A MEMBER 4"/>
    <property type="match status" value="1"/>
</dbReference>
<keyword evidence="5 6" id="KW-1267">Proteomics identification</keyword>
<protein>
    <submittedName>
        <fullName evidence="3">Golgin A4</fullName>
    </submittedName>
</protein>
<dbReference type="OpenTargets" id="ENSG00000144674"/>
<evidence type="ECO:0000313" key="3">
    <source>
        <dbReference type="Ensembl" id="ENSP00000516453.1"/>
    </source>
</evidence>
<dbReference type="OrthoDB" id="28818at2759"/>
<feature type="compositionally biased region" description="Basic and acidic residues" evidence="2">
    <location>
        <begin position="297"/>
        <end position="315"/>
    </location>
</feature>
<sequence length="315" mass="35472">MFKKLKQKISEEQQQLQQALAPAQASSNSSTPTRMRSRTSSFTEQLDEGTPNRELLAGMIAEPAFLSEYTIFALDSSKHPKTQSDSVNASTHASKSPDSVNGSEPSIPQSGDTQSFAQKLQLRVPSVESLFRSPIKESLFRSSSKESLVRTSSRESLNRLDLDSSTASFDPPSDMDSEAEDLVGNSDSLNKEQLIQRLRRMERSLSSYRGKYSEGILSQSQDKSLRRIAELREELQMDQQAKKHLQEEFDASLEEKDQYISVLQTQVSLLKQRLRNGPMNVDVLKPLPQLEPQAEVFTKEENPESDGEPWKMELL</sequence>